<dbReference type="RefSeq" id="WP_073253373.1">
    <property type="nucleotide sequence ID" value="NZ_FRCR01000001.1"/>
</dbReference>
<dbReference type="PANTHER" id="PTHR34039">
    <property type="entry name" value="UPF0102 PROTEIN YRAN"/>
    <property type="match status" value="1"/>
</dbReference>
<dbReference type="InterPro" id="IPR011856">
    <property type="entry name" value="tRNA_endonuc-like_dom_sf"/>
</dbReference>
<keyword evidence="3" id="KW-0255">Endonuclease</keyword>
<dbReference type="NCBIfam" id="TIGR00252">
    <property type="entry name" value="YraN family protein"/>
    <property type="match status" value="1"/>
</dbReference>
<dbReference type="InterPro" id="IPR003509">
    <property type="entry name" value="UPF0102_YraN-like"/>
</dbReference>
<name>A0A1M7G1I4_9FIRM</name>
<dbReference type="Pfam" id="PF02021">
    <property type="entry name" value="UPF0102"/>
    <property type="match status" value="1"/>
</dbReference>
<keyword evidence="4" id="KW-1185">Reference proteome</keyword>
<evidence type="ECO:0000256" key="1">
    <source>
        <dbReference type="ARBA" id="ARBA00006738"/>
    </source>
</evidence>
<evidence type="ECO:0000313" key="4">
    <source>
        <dbReference type="Proteomes" id="UP000184375"/>
    </source>
</evidence>
<dbReference type="InterPro" id="IPR011335">
    <property type="entry name" value="Restrct_endonuc-II-like"/>
</dbReference>
<dbReference type="GO" id="GO:0004519">
    <property type="term" value="F:endonuclease activity"/>
    <property type="evidence" value="ECO:0007669"/>
    <property type="project" value="UniProtKB-KW"/>
</dbReference>
<dbReference type="EMBL" id="FRCR01000001">
    <property type="protein sequence ID" value="SHM09749.1"/>
    <property type="molecule type" value="Genomic_DNA"/>
</dbReference>
<dbReference type="SUPFAM" id="SSF52980">
    <property type="entry name" value="Restriction endonuclease-like"/>
    <property type="match status" value="1"/>
</dbReference>
<accession>A0A1M7G1I4</accession>
<gene>
    <name evidence="3" type="ORF">SAMN05660826_00223</name>
</gene>
<dbReference type="NCBIfam" id="NF009154">
    <property type="entry name" value="PRK12497.3-3"/>
    <property type="match status" value="1"/>
</dbReference>
<keyword evidence="3" id="KW-0378">Hydrolase</keyword>
<protein>
    <recommendedName>
        <fullName evidence="2">UPF0102 protein SAMN05660826_00223</fullName>
    </recommendedName>
</protein>
<dbReference type="CDD" id="cd20736">
    <property type="entry name" value="PoNe_Nuclease"/>
    <property type="match status" value="1"/>
</dbReference>
<dbReference type="Gene3D" id="3.40.1350.10">
    <property type="match status" value="1"/>
</dbReference>
<sequence length="117" mass="13792">MERKKLGDMGEKYALDYLKANNYEIVKVNYRSRYGEIDIIAKENNTLVFIEVKTRTSDAFGRGMEAVDIRKQRKIRLVSLNFLNEYDEFVYNLRFDVIEIKMANGTLKELTHIINAF</sequence>
<dbReference type="NCBIfam" id="NF009150">
    <property type="entry name" value="PRK12497.1-3"/>
    <property type="match status" value="1"/>
</dbReference>
<dbReference type="AlphaFoldDB" id="A0A1M7G1I4"/>
<dbReference type="HAMAP" id="MF_00048">
    <property type="entry name" value="UPF0102"/>
    <property type="match status" value="1"/>
</dbReference>
<dbReference type="PANTHER" id="PTHR34039:SF1">
    <property type="entry name" value="UPF0102 PROTEIN YRAN"/>
    <property type="match status" value="1"/>
</dbReference>
<proteinExistence type="inferred from homology"/>
<dbReference type="STRING" id="447595.SAMN05660826_00223"/>
<organism evidence="3 4">
    <name type="scientific">Caldanaerovirga acetigignens</name>
    <dbReference type="NCBI Taxonomy" id="447595"/>
    <lineage>
        <taxon>Bacteria</taxon>
        <taxon>Bacillati</taxon>
        <taxon>Bacillota</taxon>
        <taxon>Clostridia</taxon>
        <taxon>Thermosediminibacterales</taxon>
        <taxon>Thermosediminibacteraceae</taxon>
        <taxon>Caldanaerovirga</taxon>
    </lineage>
</organism>
<reference evidence="4" key="1">
    <citation type="submission" date="2016-11" db="EMBL/GenBank/DDBJ databases">
        <authorList>
            <person name="Varghese N."/>
            <person name="Submissions S."/>
        </authorList>
    </citation>
    <scope>NUCLEOTIDE SEQUENCE [LARGE SCALE GENOMIC DNA]</scope>
    <source>
        <strain evidence="4">DSM 18802</strain>
    </source>
</reference>
<evidence type="ECO:0000313" key="3">
    <source>
        <dbReference type="EMBL" id="SHM09749.1"/>
    </source>
</evidence>
<keyword evidence="3" id="KW-0540">Nuclease</keyword>
<evidence type="ECO:0000256" key="2">
    <source>
        <dbReference type="HAMAP-Rule" id="MF_00048"/>
    </source>
</evidence>
<comment type="similarity">
    <text evidence="1 2">Belongs to the UPF0102 family.</text>
</comment>
<dbReference type="GO" id="GO:0003676">
    <property type="term" value="F:nucleic acid binding"/>
    <property type="evidence" value="ECO:0007669"/>
    <property type="project" value="InterPro"/>
</dbReference>
<dbReference type="OrthoDB" id="9802516at2"/>
<dbReference type="Proteomes" id="UP000184375">
    <property type="component" value="Unassembled WGS sequence"/>
</dbReference>